<feature type="domain" description="Response regulatory" evidence="8">
    <location>
        <begin position="604"/>
        <end position="721"/>
    </location>
</feature>
<dbReference type="SMART" id="SM00387">
    <property type="entry name" value="HATPase_c"/>
    <property type="match status" value="1"/>
</dbReference>
<dbReference type="InterPro" id="IPR005467">
    <property type="entry name" value="His_kinase_dom"/>
</dbReference>
<feature type="domain" description="Histidine kinase" evidence="7">
    <location>
        <begin position="359"/>
        <end position="584"/>
    </location>
</feature>
<evidence type="ECO:0000313" key="10">
    <source>
        <dbReference type="Proteomes" id="UP000315017"/>
    </source>
</evidence>
<evidence type="ECO:0000256" key="1">
    <source>
        <dbReference type="ARBA" id="ARBA00000085"/>
    </source>
</evidence>
<sequence length="726" mass="79440">MMPPGSDAAPAGQPPSERVNVLIVDDQPDKLLSLEAALASLGENIVLAKSGRDALRRLLEHDFAVILLDVNMPDMDGFETAALIRQHRRCTHTPIIFVTAFGDDMHTAQGYSLGAVDYILSPIVPDILRTKVRVFVDLFRKTQEIERHAEARVNLAREQAARAAAEDSNRQLNFLSEASAAMTRHLSTDATIAEINRVAVPFLADFSAIALLDEQHQLGKCDAAWATPVGNLSSTRDELWQRLPAQLRGSIKEAIDNSQARLGRAGFVRQITISAADITGDQGIGGNPLHVFAILPLSARGRTIGALVLASNSLETTTAVGHFRLVEDFANRASIAIDNARLYENVREHDRRKDHFLAMLGHELRNPLAPIRNAVEILRCSAQVPGTTTDTGSIQAREMIERQVAHMTRLIDDLLDVSRIASGKIQLRRERCDLTKIVKDTLEDYRSVVEQSGLQLTLELPQQSLWIQGDRTRMSQIVGNLIHNAHKFTDEGGQVLVRLLPETDGRSALLTIRDSGIGMDRETLSSVFDAFSQADRSLERSRGGLGLGLALVKGLVELHGGAVCVSSEGLGRGTEFRVQLFLDQSVVASQQSAPRATTKGKSCRILIIEDNLDGAESMRLLLRHLGHEVKVAHTGPSGLAVATEWSPEVVLCDIGLPGGMDGYAVARALREETHLDGLLLIALTGYGRDDDQRRAKEAGFDQHMTKPVDFAVLQRTLTSFSHLCQR</sequence>
<dbReference type="Pfam" id="PF02518">
    <property type="entry name" value="HATPase_c"/>
    <property type="match status" value="1"/>
</dbReference>
<keyword evidence="5 9" id="KW-0418">Kinase</keyword>
<proteinExistence type="predicted"/>
<accession>A0A517YEW0</accession>
<dbReference type="InterPro" id="IPR004358">
    <property type="entry name" value="Sig_transdc_His_kin-like_C"/>
</dbReference>
<dbReference type="Gene3D" id="3.30.450.40">
    <property type="match status" value="1"/>
</dbReference>
<evidence type="ECO:0000256" key="5">
    <source>
        <dbReference type="ARBA" id="ARBA00022777"/>
    </source>
</evidence>
<dbReference type="SUPFAM" id="SSF55781">
    <property type="entry name" value="GAF domain-like"/>
    <property type="match status" value="1"/>
</dbReference>
<dbReference type="InterPro" id="IPR036890">
    <property type="entry name" value="HATPase_C_sf"/>
</dbReference>
<dbReference type="RefSeq" id="WP_202921075.1">
    <property type="nucleotide sequence ID" value="NZ_CP036274.1"/>
</dbReference>
<keyword evidence="4 9" id="KW-0808">Transferase</keyword>
<dbReference type="EMBL" id="CP036274">
    <property type="protein sequence ID" value="QDU28758.1"/>
    <property type="molecule type" value="Genomic_DNA"/>
</dbReference>
<dbReference type="Gene3D" id="3.30.565.10">
    <property type="entry name" value="Histidine kinase-like ATPase, C-terminal domain"/>
    <property type="match status" value="1"/>
</dbReference>
<dbReference type="CDD" id="cd00082">
    <property type="entry name" value="HisKA"/>
    <property type="match status" value="1"/>
</dbReference>
<evidence type="ECO:0000256" key="3">
    <source>
        <dbReference type="ARBA" id="ARBA00022553"/>
    </source>
</evidence>
<gene>
    <name evidence="9" type="primary">luxQ_11</name>
    <name evidence="9" type="ORF">ETAA8_38630</name>
</gene>
<dbReference type="InterPro" id="IPR003661">
    <property type="entry name" value="HisK_dim/P_dom"/>
</dbReference>
<evidence type="ECO:0000259" key="7">
    <source>
        <dbReference type="PROSITE" id="PS50109"/>
    </source>
</evidence>
<evidence type="ECO:0000313" key="9">
    <source>
        <dbReference type="EMBL" id="QDU28758.1"/>
    </source>
</evidence>
<dbReference type="FunFam" id="3.30.565.10:FF:000006">
    <property type="entry name" value="Sensor histidine kinase WalK"/>
    <property type="match status" value="1"/>
</dbReference>
<dbReference type="InterPro" id="IPR036097">
    <property type="entry name" value="HisK_dim/P_sf"/>
</dbReference>
<evidence type="ECO:0000259" key="8">
    <source>
        <dbReference type="PROSITE" id="PS50110"/>
    </source>
</evidence>
<dbReference type="Pfam" id="PF00512">
    <property type="entry name" value="HisKA"/>
    <property type="match status" value="1"/>
</dbReference>
<dbReference type="Gene3D" id="3.40.50.2300">
    <property type="match status" value="2"/>
</dbReference>
<dbReference type="InterPro" id="IPR003594">
    <property type="entry name" value="HATPase_dom"/>
</dbReference>
<protein>
    <recommendedName>
        <fullName evidence="2">histidine kinase</fullName>
        <ecNumber evidence="2">2.7.13.3</ecNumber>
    </recommendedName>
</protein>
<dbReference type="PANTHER" id="PTHR43547">
    <property type="entry name" value="TWO-COMPONENT HISTIDINE KINASE"/>
    <property type="match status" value="1"/>
</dbReference>
<evidence type="ECO:0000256" key="2">
    <source>
        <dbReference type="ARBA" id="ARBA00012438"/>
    </source>
</evidence>
<dbReference type="SUPFAM" id="SSF52172">
    <property type="entry name" value="CheY-like"/>
    <property type="match status" value="2"/>
</dbReference>
<dbReference type="PROSITE" id="PS50109">
    <property type="entry name" value="HIS_KIN"/>
    <property type="match status" value="1"/>
</dbReference>
<dbReference type="InterPro" id="IPR001789">
    <property type="entry name" value="Sig_transdc_resp-reg_receiver"/>
</dbReference>
<dbReference type="KEGG" id="aagg:ETAA8_38630"/>
<comment type="catalytic activity">
    <reaction evidence="1">
        <text>ATP + protein L-histidine = ADP + protein N-phospho-L-histidine.</text>
        <dbReference type="EC" id="2.7.13.3"/>
    </reaction>
</comment>
<dbReference type="InterPro" id="IPR029016">
    <property type="entry name" value="GAF-like_dom_sf"/>
</dbReference>
<dbReference type="Pfam" id="PF00072">
    <property type="entry name" value="Response_reg"/>
    <property type="match status" value="2"/>
</dbReference>
<organism evidence="9 10">
    <name type="scientific">Anatilimnocola aggregata</name>
    <dbReference type="NCBI Taxonomy" id="2528021"/>
    <lineage>
        <taxon>Bacteria</taxon>
        <taxon>Pseudomonadati</taxon>
        <taxon>Planctomycetota</taxon>
        <taxon>Planctomycetia</taxon>
        <taxon>Pirellulales</taxon>
        <taxon>Pirellulaceae</taxon>
        <taxon>Anatilimnocola</taxon>
    </lineage>
</organism>
<keyword evidence="10" id="KW-1185">Reference proteome</keyword>
<reference evidence="9 10" key="1">
    <citation type="submission" date="2019-02" db="EMBL/GenBank/DDBJ databases">
        <title>Deep-cultivation of Planctomycetes and their phenomic and genomic characterization uncovers novel biology.</title>
        <authorList>
            <person name="Wiegand S."/>
            <person name="Jogler M."/>
            <person name="Boedeker C."/>
            <person name="Pinto D."/>
            <person name="Vollmers J."/>
            <person name="Rivas-Marin E."/>
            <person name="Kohn T."/>
            <person name="Peeters S.H."/>
            <person name="Heuer A."/>
            <person name="Rast P."/>
            <person name="Oberbeckmann S."/>
            <person name="Bunk B."/>
            <person name="Jeske O."/>
            <person name="Meyerdierks A."/>
            <person name="Storesund J.E."/>
            <person name="Kallscheuer N."/>
            <person name="Luecker S."/>
            <person name="Lage O.M."/>
            <person name="Pohl T."/>
            <person name="Merkel B.J."/>
            <person name="Hornburger P."/>
            <person name="Mueller R.-W."/>
            <person name="Bruemmer F."/>
            <person name="Labrenz M."/>
            <person name="Spormann A.M."/>
            <person name="Op den Camp H."/>
            <person name="Overmann J."/>
            <person name="Amann R."/>
            <person name="Jetten M.S.M."/>
            <person name="Mascher T."/>
            <person name="Medema M.H."/>
            <person name="Devos D.P."/>
            <person name="Kaster A.-K."/>
            <person name="Ovreas L."/>
            <person name="Rohde M."/>
            <person name="Galperin M.Y."/>
            <person name="Jogler C."/>
        </authorList>
    </citation>
    <scope>NUCLEOTIDE SEQUENCE [LARGE SCALE GENOMIC DNA]</scope>
    <source>
        <strain evidence="9 10">ETA_A8</strain>
    </source>
</reference>
<dbReference type="Gene3D" id="1.10.287.130">
    <property type="match status" value="1"/>
</dbReference>
<name>A0A517YEW0_9BACT</name>
<dbReference type="InterPro" id="IPR011006">
    <property type="entry name" value="CheY-like_superfamily"/>
</dbReference>
<evidence type="ECO:0000256" key="4">
    <source>
        <dbReference type="ARBA" id="ARBA00022679"/>
    </source>
</evidence>
<dbReference type="GO" id="GO:0000155">
    <property type="term" value="F:phosphorelay sensor kinase activity"/>
    <property type="evidence" value="ECO:0007669"/>
    <property type="project" value="InterPro"/>
</dbReference>
<feature type="modified residue" description="4-aspartylphosphate" evidence="6">
    <location>
        <position position="69"/>
    </location>
</feature>
<dbReference type="SMART" id="SM00388">
    <property type="entry name" value="HisKA"/>
    <property type="match status" value="1"/>
</dbReference>
<dbReference type="CDD" id="cd17580">
    <property type="entry name" value="REC_2_DhkD-like"/>
    <property type="match status" value="1"/>
</dbReference>
<dbReference type="SUPFAM" id="SSF55874">
    <property type="entry name" value="ATPase domain of HSP90 chaperone/DNA topoisomerase II/histidine kinase"/>
    <property type="match status" value="1"/>
</dbReference>
<dbReference type="EC" id="2.7.13.3" evidence="2"/>
<dbReference type="AlphaFoldDB" id="A0A517YEW0"/>
<dbReference type="PROSITE" id="PS50110">
    <property type="entry name" value="RESPONSE_REGULATORY"/>
    <property type="match status" value="2"/>
</dbReference>
<dbReference type="PRINTS" id="PR00344">
    <property type="entry name" value="BCTRLSENSOR"/>
</dbReference>
<dbReference type="PANTHER" id="PTHR43547:SF2">
    <property type="entry name" value="HYBRID SIGNAL TRANSDUCTION HISTIDINE KINASE C"/>
    <property type="match status" value="1"/>
</dbReference>
<keyword evidence="3 6" id="KW-0597">Phosphoprotein</keyword>
<feature type="domain" description="Response regulatory" evidence="8">
    <location>
        <begin position="20"/>
        <end position="136"/>
    </location>
</feature>
<feature type="modified residue" description="4-aspartylphosphate" evidence="6">
    <location>
        <position position="653"/>
    </location>
</feature>
<evidence type="ECO:0000256" key="6">
    <source>
        <dbReference type="PROSITE-ProRule" id="PRU00169"/>
    </source>
</evidence>
<dbReference type="Proteomes" id="UP000315017">
    <property type="component" value="Chromosome"/>
</dbReference>
<dbReference type="SMART" id="SM00448">
    <property type="entry name" value="REC"/>
    <property type="match status" value="2"/>
</dbReference>
<dbReference type="SUPFAM" id="SSF47384">
    <property type="entry name" value="Homodimeric domain of signal transducing histidine kinase"/>
    <property type="match status" value="1"/>
</dbReference>